<evidence type="ECO:0000313" key="5">
    <source>
        <dbReference type="EMBL" id="KAK0718173.1"/>
    </source>
</evidence>
<comment type="subcellular location">
    <subcellularLocation>
        <location evidence="1">Nucleus</location>
    </subcellularLocation>
</comment>
<feature type="compositionally biased region" description="Basic and acidic residues" evidence="3">
    <location>
        <begin position="19"/>
        <end position="61"/>
    </location>
</feature>
<dbReference type="AlphaFoldDB" id="A0AA40E0I2"/>
<feature type="compositionally biased region" description="Low complexity" evidence="3">
    <location>
        <begin position="185"/>
        <end position="200"/>
    </location>
</feature>
<dbReference type="GO" id="GO:0005634">
    <property type="term" value="C:nucleus"/>
    <property type="evidence" value="ECO:0007669"/>
    <property type="project" value="UniProtKB-SubCell"/>
</dbReference>
<evidence type="ECO:0000259" key="4">
    <source>
        <dbReference type="PROSITE" id="PS50196"/>
    </source>
</evidence>
<proteinExistence type="predicted"/>
<dbReference type="PANTHER" id="PTHR23138:SF142">
    <property type="entry name" value="RAN-BINDING PROTEIN 3B-RELATED"/>
    <property type="match status" value="1"/>
</dbReference>
<dbReference type="SUPFAM" id="SSF50729">
    <property type="entry name" value="PH domain-like"/>
    <property type="match status" value="1"/>
</dbReference>
<dbReference type="InterPro" id="IPR045255">
    <property type="entry name" value="RanBP1-like"/>
</dbReference>
<evidence type="ECO:0000256" key="1">
    <source>
        <dbReference type="ARBA" id="ARBA00004123"/>
    </source>
</evidence>
<dbReference type="Pfam" id="PF00638">
    <property type="entry name" value="Ran_BP1"/>
    <property type="match status" value="2"/>
</dbReference>
<dbReference type="SMART" id="SM00160">
    <property type="entry name" value="RanBD"/>
    <property type="match status" value="1"/>
</dbReference>
<dbReference type="Proteomes" id="UP001172101">
    <property type="component" value="Unassembled WGS sequence"/>
</dbReference>
<feature type="compositionally biased region" description="Basic and acidic residues" evidence="3">
    <location>
        <begin position="103"/>
        <end position="114"/>
    </location>
</feature>
<dbReference type="Gene3D" id="2.30.29.30">
    <property type="entry name" value="Pleckstrin-homology domain (PH domain)/Phosphotyrosine-binding domain (PTB)"/>
    <property type="match status" value="1"/>
</dbReference>
<sequence>MADDPHNTSDISDTIDAAPIKEDAETTAARRELKRTGLSEKDVADASQRDKSSSQDEKSSSDDDDSTPNDNAPPRTATPDADVGDAVSDELKAQVASPKKKRAHDELEEHKDDAADGSSKDASAPSEPVPSAGAAQNRTDRSEPEKKRARDGQAEDQDAKEESGKEKTSESDDSKKAEGAKPQTSSKSAFASSGFAKLASQSASPFGALGSGKPSMFGSSSMGSSSPFSVLGGQKPASGAAPPTSPPKLTFGSAAATASPFGGINGKLGGSGGGSAFGSAFGSVLGGRPGGSGASVLKGSRLGGSFGKPGNTLQSGKPAKPFGAPESDNEEEETAGDEDDASSSKGAGAGSDSDEKKDATAETDKDESRAAGSSSLDDKKKQPRLQKIVVDNGEGSEVTLLTVRAKMFQMEKGVGWKERGAGMLKINVPKASVNVDDNGNVIPDSFDASVLEDEDEGGDSEGRKHVRLIMRQDHTLRVILNTVIVPAMTFHLTQKLKSANILFTAFEGSEAKQVQMKMSEANATLFIQQVEMIKKQLADI</sequence>
<dbReference type="InterPro" id="IPR000156">
    <property type="entry name" value="Ran_bind_dom"/>
</dbReference>
<reference evidence="5" key="1">
    <citation type="submission" date="2023-06" db="EMBL/GenBank/DDBJ databases">
        <title>Genome-scale phylogeny and comparative genomics of the fungal order Sordariales.</title>
        <authorList>
            <consortium name="Lawrence Berkeley National Laboratory"/>
            <person name="Hensen N."/>
            <person name="Bonometti L."/>
            <person name="Westerberg I."/>
            <person name="Brannstrom I.O."/>
            <person name="Guillou S."/>
            <person name="Cros-Aarteil S."/>
            <person name="Calhoun S."/>
            <person name="Haridas S."/>
            <person name="Kuo A."/>
            <person name="Mondo S."/>
            <person name="Pangilinan J."/>
            <person name="Riley R."/>
            <person name="LaButti K."/>
            <person name="Andreopoulos B."/>
            <person name="Lipzen A."/>
            <person name="Chen C."/>
            <person name="Yanf M."/>
            <person name="Daum C."/>
            <person name="Ng V."/>
            <person name="Clum A."/>
            <person name="Steindorff A."/>
            <person name="Ohm R."/>
            <person name="Martin F."/>
            <person name="Silar P."/>
            <person name="Natvig D."/>
            <person name="Lalanne C."/>
            <person name="Gautier V."/>
            <person name="Ament-velasquez S.L."/>
            <person name="Kruys A."/>
            <person name="Hutchinson M.I."/>
            <person name="Powell A.J."/>
            <person name="Barry K."/>
            <person name="Miller A.N."/>
            <person name="Grigoriev I.V."/>
            <person name="Debuchy R."/>
            <person name="Gladieux P."/>
            <person name="Thoren M.H."/>
            <person name="Johannesson H."/>
        </authorList>
    </citation>
    <scope>NUCLEOTIDE SEQUENCE</scope>
    <source>
        <strain evidence="5">SMH2392-1A</strain>
    </source>
</reference>
<feature type="compositionally biased region" description="Basic and acidic residues" evidence="3">
    <location>
        <begin position="353"/>
        <end position="369"/>
    </location>
</feature>
<feature type="compositionally biased region" description="Basic and acidic residues" evidence="3">
    <location>
        <begin position="138"/>
        <end position="153"/>
    </location>
</feature>
<accession>A0AA40E0I2</accession>
<protein>
    <recommendedName>
        <fullName evidence="4">RanBD1 domain-containing protein</fullName>
    </recommendedName>
</protein>
<dbReference type="EMBL" id="JAUIRO010000004">
    <property type="protein sequence ID" value="KAK0718173.1"/>
    <property type="molecule type" value="Genomic_DNA"/>
</dbReference>
<name>A0AA40E0I2_9PEZI</name>
<feature type="region of interest" description="Disordered" evidence="3">
    <location>
        <begin position="1"/>
        <end position="388"/>
    </location>
</feature>
<feature type="compositionally biased region" description="Basic and acidic residues" evidence="3">
    <location>
        <begin position="160"/>
        <end position="179"/>
    </location>
</feature>
<dbReference type="RefSeq" id="XP_060296966.1">
    <property type="nucleotide sequence ID" value="XM_060445484.1"/>
</dbReference>
<feature type="compositionally biased region" description="Gly residues" evidence="3">
    <location>
        <begin position="263"/>
        <end position="276"/>
    </location>
</feature>
<feature type="compositionally biased region" description="Low complexity" evidence="3">
    <location>
        <begin position="116"/>
        <end position="126"/>
    </location>
</feature>
<dbReference type="GeneID" id="85328754"/>
<keyword evidence="2" id="KW-0539">Nucleus</keyword>
<dbReference type="PANTHER" id="PTHR23138">
    <property type="entry name" value="RAN BINDING PROTEIN"/>
    <property type="match status" value="1"/>
</dbReference>
<feature type="compositionally biased region" description="Acidic residues" evidence="3">
    <location>
        <begin position="327"/>
        <end position="341"/>
    </location>
</feature>
<feature type="compositionally biased region" description="Low complexity" evidence="3">
    <location>
        <begin position="211"/>
        <end position="229"/>
    </location>
</feature>
<dbReference type="PROSITE" id="PS50196">
    <property type="entry name" value="RANBD1"/>
    <property type="match status" value="1"/>
</dbReference>
<organism evidence="5 6">
    <name type="scientific">Lasiosphaeria miniovina</name>
    <dbReference type="NCBI Taxonomy" id="1954250"/>
    <lineage>
        <taxon>Eukaryota</taxon>
        <taxon>Fungi</taxon>
        <taxon>Dikarya</taxon>
        <taxon>Ascomycota</taxon>
        <taxon>Pezizomycotina</taxon>
        <taxon>Sordariomycetes</taxon>
        <taxon>Sordariomycetidae</taxon>
        <taxon>Sordariales</taxon>
        <taxon>Lasiosphaeriaceae</taxon>
        <taxon>Lasiosphaeria</taxon>
    </lineage>
</organism>
<feature type="compositionally biased region" description="Gly residues" evidence="3">
    <location>
        <begin position="284"/>
        <end position="293"/>
    </location>
</feature>
<feature type="domain" description="RanBD1" evidence="4">
    <location>
        <begin position="383"/>
        <end position="540"/>
    </location>
</feature>
<evidence type="ECO:0000256" key="2">
    <source>
        <dbReference type="ARBA" id="ARBA00023242"/>
    </source>
</evidence>
<comment type="caution">
    <text evidence="5">The sequence shown here is derived from an EMBL/GenBank/DDBJ whole genome shotgun (WGS) entry which is preliminary data.</text>
</comment>
<evidence type="ECO:0000313" key="6">
    <source>
        <dbReference type="Proteomes" id="UP001172101"/>
    </source>
</evidence>
<evidence type="ECO:0000256" key="3">
    <source>
        <dbReference type="SAM" id="MobiDB-lite"/>
    </source>
</evidence>
<gene>
    <name evidence="5" type="ORF">B0T26DRAFT_752130</name>
</gene>
<dbReference type="InterPro" id="IPR011993">
    <property type="entry name" value="PH-like_dom_sf"/>
</dbReference>
<keyword evidence="6" id="KW-1185">Reference proteome</keyword>